<protein>
    <submittedName>
        <fullName evidence="3">Uncharacterized protein</fullName>
    </submittedName>
</protein>
<comment type="caution">
    <text evidence="3">The sequence shown here is derived from an EMBL/GenBank/DDBJ whole genome shotgun (WGS) entry which is preliminary data.</text>
</comment>
<dbReference type="AlphaFoldDB" id="A0A921MFH1"/>
<keyword evidence="2" id="KW-0812">Transmembrane</keyword>
<reference evidence="3" key="2">
    <citation type="submission" date="2021-09" db="EMBL/GenBank/DDBJ databases">
        <authorList>
            <person name="Gilroy R."/>
        </authorList>
    </citation>
    <scope>NUCLEOTIDE SEQUENCE</scope>
    <source>
        <strain evidence="3">ChiGjej5B5-7349</strain>
    </source>
</reference>
<evidence type="ECO:0000256" key="1">
    <source>
        <dbReference type="SAM" id="MobiDB-lite"/>
    </source>
</evidence>
<sequence>YLLAEQFYSTRTGTDTESVLGRVRQGLEGLEDPQPVEFSSRGSGFVQELQYQVAVSPLRTFAIAMLLVVVVAAILWFAIPRGARRKRYRIPKAIAQAASAADRGAMRRALGEDALGVVERLEKLQTGSLDSETADLVEHGLDAYGLARRIADDGASREDDLAGAMVLMGIAEAAVTRAESALRSGSRGSRRASGGALSLRGAKAAEAPRLCSIDPRHGPAKREIDVSVTGRTGSLTVPACAKCLHDEKSDNPLRWLTVGGKPYVLRDTVWAKTLYGGTREDVVDAVVEARARAS</sequence>
<evidence type="ECO:0000313" key="3">
    <source>
        <dbReference type="EMBL" id="HJG80496.1"/>
    </source>
</evidence>
<dbReference type="EMBL" id="DYUK01000188">
    <property type="protein sequence ID" value="HJG80496.1"/>
    <property type="molecule type" value="Genomic_DNA"/>
</dbReference>
<accession>A0A921MFH1</accession>
<feature type="transmembrane region" description="Helical" evidence="2">
    <location>
        <begin position="61"/>
        <end position="79"/>
    </location>
</feature>
<organism evidence="3 4">
    <name type="scientific">Brevibacterium senegalense</name>
    <dbReference type="NCBI Taxonomy" id="1033736"/>
    <lineage>
        <taxon>Bacteria</taxon>
        <taxon>Bacillati</taxon>
        <taxon>Actinomycetota</taxon>
        <taxon>Actinomycetes</taxon>
        <taxon>Micrococcales</taxon>
        <taxon>Brevibacteriaceae</taxon>
        <taxon>Brevibacterium</taxon>
    </lineage>
</organism>
<keyword evidence="2" id="KW-0472">Membrane</keyword>
<dbReference type="Proteomes" id="UP000784435">
    <property type="component" value="Unassembled WGS sequence"/>
</dbReference>
<feature type="region of interest" description="Disordered" evidence="1">
    <location>
        <begin position="181"/>
        <end position="200"/>
    </location>
</feature>
<reference evidence="3" key="1">
    <citation type="journal article" date="2021" name="PeerJ">
        <title>Extensive microbial diversity within the chicken gut microbiome revealed by metagenomics and culture.</title>
        <authorList>
            <person name="Gilroy R."/>
            <person name="Ravi A."/>
            <person name="Getino M."/>
            <person name="Pursley I."/>
            <person name="Horton D.L."/>
            <person name="Alikhan N.F."/>
            <person name="Baker D."/>
            <person name="Gharbi K."/>
            <person name="Hall N."/>
            <person name="Watson M."/>
            <person name="Adriaenssens E.M."/>
            <person name="Foster-Nyarko E."/>
            <person name="Jarju S."/>
            <person name="Secka A."/>
            <person name="Antonio M."/>
            <person name="Oren A."/>
            <person name="Chaudhuri R.R."/>
            <person name="La Ragione R."/>
            <person name="Hildebrand F."/>
            <person name="Pallen M.J."/>
        </authorList>
    </citation>
    <scope>NUCLEOTIDE SEQUENCE</scope>
    <source>
        <strain evidence="3">ChiGjej5B5-7349</strain>
    </source>
</reference>
<feature type="non-terminal residue" evidence="3">
    <location>
        <position position="1"/>
    </location>
</feature>
<gene>
    <name evidence="3" type="ORF">K8V08_08810</name>
</gene>
<name>A0A921MFH1_9MICO</name>
<proteinExistence type="predicted"/>
<evidence type="ECO:0000313" key="4">
    <source>
        <dbReference type="Proteomes" id="UP000784435"/>
    </source>
</evidence>
<evidence type="ECO:0000256" key="2">
    <source>
        <dbReference type="SAM" id="Phobius"/>
    </source>
</evidence>
<keyword evidence="2" id="KW-1133">Transmembrane helix</keyword>